<protein>
    <submittedName>
        <fullName evidence="3">Uncharacterized protein</fullName>
    </submittedName>
</protein>
<proteinExistence type="predicted"/>
<dbReference type="EMBL" id="CVRR01000014">
    <property type="protein sequence ID" value="CRL36960.1"/>
    <property type="molecule type" value="Genomic_DNA"/>
</dbReference>
<dbReference type="Pfam" id="PF18975">
    <property type="entry name" value="DUF5711"/>
    <property type="match status" value="1"/>
</dbReference>
<keyword evidence="1" id="KW-0175">Coiled coil</keyword>
<gene>
    <name evidence="3" type="ORF">M72_27551</name>
</gene>
<dbReference type="OrthoDB" id="1779345at2"/>
<dbReference type="AlphaFoldDB" id="A0A0M6WJM6"/>
<keyword evidence="4" id="KW-1185">Reference proteome</keyword>
<evidence type="ECO:0000256" key="1">
    <source>
        <dbReference type="SAM" id="Coils"/>
    </source>
</evidence>
<sequence length="398" mass="45592">MAEKTEFKTVETSQEDLEELEEKIRRHRHKIARRTALVIITVVAAVIFVELWSALRTYSGFEVQASAERKDSAATGYKMFQGKILEYDNDGIVCHDTDDRLIWNQSYEMTAPELSVCEQYLAVYDRGGTFIYIMSERGLVKKIETATPIERVCVARQGTVAVLMKEDDVSYVRLYDKKGQELASGEFYQEKGSFPVDIALAPDAQKLAVDMLDVTKGKTCSTVTFYNFGSVGQNEIDNNVGTYSYKNTMISELVYTESGKLLAISDAGLIWFDGAQKPAPKKQIKFKREIQSVFYNNKYVGISYSDTKKENSWHIKVYDMNGKTVMENDTEIAYNRIELLDNNEICVRDDYNCELFTIHSIRKFRYTFDRQLYNVLSGLDGQNYTLVLNGEIEEVRLQ</sequence>
<dbReference type="RefSeq" id="WP_055067629.1">
    <property type="nucleotide sequence ID" value="NZ_CP173697.1"/>
</dbReference>
<feature type="coiled-coil region" evidence="1">
    <location>
        <begin position="10"/>
        <end position="37"/>
    </location>
</feature>
<keyword evidence="2" id="KW-0812">Transmembrane</keyword>
<evidence type="ECO:0000313" key="3">
    <source>
        <dbReference type="EMBL" id="CRL36960.1"/>
    </source>
</evidence>
<accession>A0A0M6WJM6</accession>
<name>A0A0M6WJM6_9FIRM</name>
<dbReference type="InterPro" id="IPR043765">
    <property type="entry name" value="DUF5711"/>
</dbReference>
<evidence type="ECO:0000313" key="4">
    <source>
        <dbReference type="Proteomes" id="UP000049979"/>
    </source>
</evidence>
<evidence type="ECO:0000256" key="2">
    <source>
        <dbReference type="SAM" id="Phobius"/>
    </source>
</evidence>
<dbReference type="SUPFAM" id="SSF69322">
    <property type="entry name" value="Tricorn protease domain 2"/>
    <property type="match status" value="1"/>
</dbReference>
<keyword evidence="2" id="KW-1133">Transmembrane helix</keyword>
<feature type="transmembrane region" description="Helical" evidence="2">
    <location>
        <begin position="35"/>
        <end position="55"/>
    </location>
</feature>
<dbReference type="Proteomes" id="UP000049979">
    <property type="component" value="Unassembled WGS sequence"/>
</dbReference>
<organism evidence="3 4">
    <name type="scientific">Roseburia faecis</name>
    <dbReference type="NCBI Taxonomy" id="301302"/>
    <lineage>
        <taxon>Bacteria</taxon>
        <taxon>Bacillati</taxon>
        <taxon>Bacillota</taxon>
        <taxon>Clostridia</taxon>
        <taxon>Lachnospirales</taxon>
        <taxon>Lachnospiraceae</taxon>
        <taxon>Roseburia</taxon>
    </lineage>
</organism>
<dbReference type="STRING" id="301302.ERS852420_03370"/>
<keyword evidence="2" id="KW-0472">Membrane</keyword>
<reference evidence="4" key="1">
    <citation type="submission" date="2015-05" db="EMBL/GenBank/DDBJ databases">
        <authorList>
            <consortium name="Pathogen Informatics"/>
        </authorList>
    </citation>
    <scope>NUCLEOTIDE SEQUENCE [LARGE SCALE GENOMIC DNA]</scope>
    <source>
        <strain evidence="4">M72</strain>
    </source>
</reference>